<reference evidence="1 2" key="2">
    <citation type="submission" date="2016-03" db="EMBL/GenBank/DDBJ databases">
        <title>New uncultured bacterium of the family Gallionellaceae from acid mine drainage: description and reconstruction of genome based on metagenomic analysis of microbial community.</title>
        <authorList>
            <person name="Kadnikov V."/>
            <person name="Ivasenko D."/>
            <person name="Beletsky A."/>
            <person name="Mardanov A."/>
            <person name="Danilova E."/>
            <person name="Pimenov N."/>
            <person name="Karnachuk O."/>
            <person name="Ravin N."/>
        </authorList>
    </citation>
    <scope>NUCLEOTIDE SEQUENCE [LARGE SCALE GENOMIC DNA]</scope>
    <source>
        <strain evidence="1">ShG14-8</strain>
    </source>
</reference>
<gene>
    <name evidence="1" type="ORF">AWT59_0412</name>
</gene>
<dbReference type="EMBL" id="LSLI01000005">
    <property type="protein sequence ID" value="KXS33531.1"/>
    <property type="molecule type" value="Genomic_DNA"/>
</dbReference>
<evidence type="ECO:0000313" key="2">
    <source>
        <dbReference type="Proteomes" id="UP000070578"/>
    </source>
</evidence>
<proteinExistence type="predicted"/>
<accession>A0A139BX09</accession>
<dbReference type="PATRIC" id="fig|1796491.3.peg.446"/>
<reference evidence="1 2" key="1">
    <citation type="submission" date="2016-02" db="EMBL/GenBank/DDBJ databases">
        <authorList>
            <person name="Wen L."/>
            <person name="He K."/>
            <person name="Yang H."/>
        </authorList>
    </citation>
    <scope>NUCLEOTIDE SEQUENCE [LARGE SCALE GENOMIC DNA]</scope>
    <source>
        <strain evidence="1">ShG14-8</strain>
    </source>
</reference>
<dbReference type="Pfam" id="PF08897">
    <property type="entry name" value="DUF1841"/>
    <property type="match status" value="1"/>
</dbReference>
<evidence type="ECO:0000313" key="1">
    <source>
        <dbReference type="EMBL" id="KXS33531.1"/>
    </source>
</evidence>
<evidence type="ECO:0008006" key="3">
    <source>
        <dbReference type="Google" id="ProtNLM"/>
    </source>
</evidence>
<dbReference type="Proteomes" id="UP000070578">
    <property type="component" value="Unassembled WGS sequence"/>
</dbReference>
<sequence>MLFNPSRDEARNFLFESWQKYRAKELLTPLEDLAAQLISKHPEYFSVLENPQQHQEKDYLPEQGATNPFLHLMMHLTIEEQISIDQPAGIRAHFVRLTQRLESEHDAQHRMMECLSEMLWQAQRNRTQPDAAVYFACLEQQ</sequence>
<dbReference type="AlphaFoldDB" id="A0A139BX09"/>
<protein>
    <recommendedName>
        <fullName evidence="3">DUF1841 domain-containing protein</fullName>
    </recommendedName>
</protein>
<dbReference type="InterPro" id="IPR014993">
    <property type="entry name" value="DUF1841"/>
</dbReference>
<name>A0A139BX09_9PROT</name>
<comment type="caution">
    <text evidence="1">The sequence shown here is derived from an EMBL/GenBank/DDBJ whole genome shotgun (WGS) entry which is preliminary data.</text>
</comment>
<organism evidence="1 2">
    <name type="scientific">Candidatus Gallionella acididurans</name>
    <dbReference type="NCBI Taxonomy" id="1796491"/>
    <lineage>
        <taxon>Bacteria</taxon>
        <taxon>Pseudomonadati</taxon>
        <taxon>Pseudomonadota</taxon>
        <taxon>Betaproteobacteria</taxon>
        <taxon>Nitrosomonadales</taxon>
        <taxon>Gallionellaceae</taxon>
        <taxon>Gallionella</taxon>
    </lineage>
</organism>